<dbReference type="EMBL" id="CAJVCH010042660">
    <property type="protein sequence ID" value="CAG7717002.1"/>
    <property type="molecule type" value="Genomic_DNA"/>
</dbReference>
<proteinExistence type="predicted"/>
<evidence type="ECO:0008006" key="3">
    <source>
        <dbReference type="Google" id="ProtNLM"/>
    </source>
</evidence>
<feature type="non-terminal residue" evidence="1">
    <location>
        <position position="69"/>
    </location>
</feature>
<dbReference type="InterPro" id="IPR052096">
    <property type="entry name" value="Endocannabinoid_amidase"/>
</dbReference>
<keyword evidence="2" id="KW-1185">Reference proteome</keyword>
<sequence>GGVCYTAICNFLDFPAGVTPFGTETCSKIDSFDDQGDYYLKLARDGVKSAKGMPIGVQIIGKPFKEEMV</sequence>
<dbReference type="AlphaFoldDB" id="A0A8J2NSJ6"/>
<protein>
    <recommendedName>
        <fullName evidence="3">Amidase domain-containing protein</fullName>
    </recommendedName>
</protein>
<dbReference type="OrthoDB" id="6428749at2759"/>
<evidence type="ECO:0000313" key="1">
    <source>
        <dbReference type="EMBL" id="CAG7717002.1"/>
    </source>
</evidence>
<gene>
    <name evidence="1" type="ORF">AFUS01_LOCUS6481</name>
</gene>
<accession>A0A8J2NSJ6</accession>
<dbReference type="PANTHER" id="PTHR45847:SF6">
    <property type="entry name" value="FATTY ACID AMIDE HYDROLASE"/>
    <property type="match status" value="1"/>
</dbReference>
<comment type="caution">
    <text evidence="1">The sequence shown here is derived from an EMBL/GenBank/DDBJ whole genome shotgun (WGS) entry which is preliminary data.</text>
</comment>
<organism evidence="1 2">
    <name type="scientific">Allacma fusca</name>
    <dbReference type="NCBI Taxonomy" id="39272"/>
    <lineage>
        <taxon>Eukaryota</taxon>
        <taxon>Metazoa</taxon>
        <taxon>Ecdysozoa</taxon>
        <taxon>Arthropoda</taxon>
        <taxon>Hexapoda</taxon>
        <taxon>Collembola</taxon>
        <taxon>Symphypleona</taxon>
        <taxon>Sminthuridae</taxon>
        <taxon>Allacma</taxon>
    </lineage>
</organism>
<name>A0A8J2NSJ6_9HEXA</name>
<dbReference type="GO" id="GO:0017064">
    <property type="term" value="F:fatty acid amide hydrolase activity"/>
    <property type="evidence" value="ECO:0007669"/>
    <property type="project" value="TreeGrafter"/>
</dbReference>
<reference evidence="1" key="1">
    <citation type="submission" date="2021-06" db="EMBL/GenBank/DDBJ databases">
        <authorList>
            <person name="Hodson N. C."/>
            <person name="Mongue J. A."/>
            <person name="Jaron S. K."/>
        </authorList>
    </citation>
    <scope>NUCLEOTIDE SEQUENCE</scope>
</reference>
<dbReference type="Proteomes" id="UP000708208">
    <property type="component" value="Unassembled WGS sequence"/>
</dbReference>
<evidence type="ECO:0000313" key="2">
    <source>
        <dbReference type="Proteomes" id="UP000708208"/>
    </source>
</evidence>
<dbReference type="GO" id="GO:0009062">
    <property type="term" value="P:fatty acid catabolic process"/>
    <property type="evidence" value="ECO:0007669"/>
    <property type="project" value="TreeGrafter"/>
</dbReference>
<dbReference type="PANTHER" id="PTHR45847">
    <property type="entry name" value="FATTY ACID AMIDE HYDROLASE"/>
    <property type="match status" value="1"/>
</dbReference>
<dbReference type="GO" id="GO:0004040">
    <property type="term" value="F:amidase activity"/>
    <property type="evidence" value="ECO:0007669"/>
    <property type="project" value="TreeGrafter"/>
</dbReference>
<feature type="non-terminal residue" evidence="1">
    <location>
        <position position="1"/>
    </location>
</feature>